<dbReference type="GO" id="GO:0003677">
    <property type="term" value="F:DNA binding"/>
    <property type="evidence" value="ECO:0007669"/>
    <property type="project" value="UniProtKB-KW"/>
</dbReference>
<feature type="domain" description="Helicase C-terminal" evidence="11">
    <location>
        <begin position="253"/>
        <end position="400"/>
    </location>
</feature>
<organism evidence="12 13">
    <name type="scientific">Thermoproteota archaeon</name>
    <dbReference type="NCBI Taxonomy" id="2056631"/>
    <lineage>
        <taxon>Archaea</taxon>
        <taxon>Thermoproteota</taxon>
    </lineage>
</organism>
<keyword evidence="4 12" id="KW-0347">Helicase</keyword>
<dbReference type="InterPro" id="IPR014001">
    <property type="entry name" value="Helicase_ATP-bd"/>
</dbReference>
<dbReference type="PIRSF" id="PIRSF037307">
    <property type="entry name" value="Lhr-like_helic_prd"/>
    <property type="match status" value="1"/>
</dbReference>
<keyword evidence="6" id="KW-0238">DNA-binding</keyword>
<dbReference type="PANTHER" id="PTHR47962:SF5">
    <property type="entry name" value="ATP-DEPENDENT HELICASE LHR-RELATED"/>
    <property type="match status" value="1"/>
</dbReference>
<evidence type="ECO:0000256" key="2">
    <source>
        <dbReference type="ARBA" id="ARBA00022763"/>
    </source>
</evidence>
<dbReference type="InterPro" id="IPR027417">
    <property type="entry name" value="P-loop_NTPase"/>
</dbReference>
<feature type="domain" description="Helicase ATP-binding" evidence="10">
    <location>
        <begin position="33"/>
        <end position="211"/>
    </location>
</feature>
<sequence length="959" mass="108036">MSCEVLELFSKPVKKLIEEKGFTTLTEPQVKAIPLIAKGENVLLIAPTGTGKTEAAFLPLLDKLIRCRDELGIKLVYITPLRALNRDLLDRLRWWCSRLDLRISVRHGDTEAKERDKQRLAPPDILITTPETLQAILPGKVMQEHLKRVKWVIVDEVHELVGEKRGSQLAIGLERLRRIIGSDFQLIGLSATIGSPEEVAKFLFGENRKFSIVKVPVAKSMEIKIIYPEPEEIDFELAEKLATFPEVAARLRVMKQLIDQHTSSLIFTNTRSIAEVLASRFRVWDIEIPVSIHHGSLSKPSRLAAESGLKRGEIKGVVCTSSLELGIDIGSIELVIQYNSPRQVTRLIQRVGRSGHRVGGIAKGVVVTMDSDDTLEAAVIAKRALREELEPAKVQEKPLDVLNHQVAGLLLEKPNWSTEEILNLVKKAYPYKSLTKEELLKVLDYMDSRKPRLAAVFGEDVVKPRPSEGLYAYYFENLSMIPEEKQYVVVDEDTNMPIGVLDEAFISEYGEPGTKFIIRGSPWRILYIYKDAIYVKQESDPLGAVPSWVGEEIPVPYEIAQEVGKIRGQVEKWLLEGRSPEWCAKRLSEEYPLDERTALKAIKEVVEQVDKGLPIPSDDTILIEGWRDYVIVSCAFGLLVNRTLARVLGYLLADITGAGVGIHQDPYRVYLKSDAITPQLVADILKQLSPSSVVEILKKAIEKTSMFKYRLLHVAKRFGVIAKDADYESISMPQLIESLRDTVVYEEAVKETFFEDLDVETCKKVVEEINKGKVKIFVAALDELSPLSRIGMEELGRKTDLIPPDRMKKILLESAKARLLLESVTVACLNCYDFVSTIKVKDLMSFKCPVCGSAKIGFSSEEERDVLALCEELKAQGKPSDKHKRLFKELNETASLFERYGFMAAMAYVGRGLSINDVKDILSHVKDVNQLVELVMKREQEALRRRFKVSEHQVKEAKA</sequence>
<dbReference type="AlphaFoldDB" id="A0A497EMR4"/>
<keyword evidence="2" id="KW-0227">DNA damage</keyword>
<gene>
    <name evidence="12" type="ORF">DRJ31_07525</name>
</gene>
<evidence type="ECO:0000256" key="3">
    <source>
        <dbReference type="ARBA" id="ARBA00022801"/>
    </source>
</evidence>
<evidence type="ECO:0000313" key="13">
    <source>
        <dbReference type="Proteomes" id="UP000278475"/>
    </source>
</evidence>
<dbReference type="GO" id="GO:0140097">
    <property type="term" value="F:catalytic activity, acting on DNA"/>
    <property type="evidence" value="ECO:0007669"/>
    <property type="project" value="UniProtKB-ARBA"/>
</dbReference>
<keyword evidence="3" id="KW-0378">Hydrolase</keyword>
<evidence type="ECO:0000256" key="7">
    <source>
        <dbReference type="ARBA" id="ARBA00023204"/>
    </source>
</evidence>
<dbReference type="CDD" id="cd17922">
    <property type="entry name" value="DEXHc_LHR-like"/>
    <property type="match status" value="1"/>
</dbReference>
<keyword evidence="7" id="KW-0234">DNA repair</keyword>
<dbReference type="SUPFAM" id="SSF52540">
    <property type="entry name" value="P-loop containing nucleoside triphosphate hydrolases"/>
    <property type="match status" value="1"/>
</dbReference>
<dbReference type="PANTHER" id="PTHR47962">
    <property type="entry name" value="ATP-DEPENDENT HELICASE LHR-RELATED-RELATED"/>
    <property type="match status" value="1"/>
</dbReference>
<evidence type="ECO:0000259" key="10">
    <source>
        <dbReference type="PROSITE" id="PS51192"/>
    </source>
</evidence>
<dbReference type="GO" id="GO:0016887">
    <property type="term" value="F:ATP hydrolysis activity"/>
    <property type="evidence" value="ECO:0007669"/>
    <property type="project" value="TreeGrafter"/>
</dbReference>
<dbReference type="InterPro" id="IPR001650">
    <property type="entry name" value="Helicase_C-like"/>
</dbReference>
<evidence type="ECO:0000256" key="1">
    <source>
        <dbReference type="ARBA" id="ARBA00022741"/>
    </source>
</evidence>
<dbReference type="GO" id="GO:0006281">
    <property type="term" value="P:DNA repair"/>
    <property type="evidence" value="ECO:0007669"/>
    <property type="project" value="UniProtKB-KW"/>
</dbReference>
<evidence type="ECO:0000313" key="12">
    <source>
        <dbReference type="EMBL" id="RLE48303.1"/>
    </source>
</evidence>
<dbReference type="InterPro" id="IPR052511">
    <property type="entry name" value="ATP-dep_Helicase"/>
</dbReference>
<reference evidence="12 13" key="1">
    <citation type="submission" date="2018-06" db="EMBL/GenBank/DDBJ databases">
        <title>Extensive metabolic versatility and redundancy in microbially diverse, dynamic hydrothermal sediments.</title>
        <authorList>
            <person name="Dombrowski N."/>
            <person name="Teske A."/>
            <person name="Baker B.J."/>
        </authorList>
    </citation>
    <scope>NUCLEOTIDE SEQUENCE [LARGE SCALE GENOMIC DNA]</scope>
    <source>
        <strain evidence="12">B66_G16</strain>
    </source>
</reference>
<evidence type="ECO:0000256" key="6">
    <source>
        <dbReference type="ARBA" id="ARBA00023125"/>
    </source>
</evidence>
<dbReference type="InterPro" id="IPR045628">
    <property type="entry name" value="Lhr_WH_dom"/>
</dbReference>
<name>A0A497EMR4_9CREN</name>
<evidence type="ECO:0000259" key="11">
    <source>
        <dbReference type="PROSITE" id="PS51194"/>
    </source>
</evidence>
<protein>
    <submittedName>
        <fullName evidence="12">ATP-dependent helicase</fullName>
    </submittedName>
</protein>
<dbReference type="Gene3D" id="3.40.50.300">
    <property type="entry name" value="P-loop containing nucleotide triphosphate hydrolases"/>
    <property type="match status" value="2"/>
</dbReference>
<dbReference type="InterPro" id="IPR013701">
    <property type="entry name" value="Lhr-like_DEAD/DEAH_assoc"/>
</dbReference>
<dbReference type="Pfam" id="PF19306">
    <property type="entry name" value="WHD_Lhr"/>
    <property type="match status" value="1"/>
</dbReference>
<dbReference type="SMART" id="SM00490">
    <property type="entry name" value="HELICc"/>
    <property type="match status" value="1"/>
</dbReference>
<accession>A0A497EMR4</accession>
<dbReference type="PROSITE" id="PS51194">
    <property type="entry name" value="HELICASE_CTER"/>
    <property type="match status" value="1"/>
</dbReference>
<dbReference type="Pfam" id="PF08494">
    <property type="entry name" value="DEAD_assoc"/>
    <property type="match status" value="1"/>
</dbReference>
<dbReference type="Pfam" id="PF00271">
    <property type="entry name" value="Helicase_C"/>
    <property type="match status" value="1"/>
</dbReference>
<dbReference type="CDD" id="cd18796">
    <property type="entry name" value="SF2_C_LHR"/>
    <property type="match status" value="1"/>
</dbReference>
<dbReference type="InterPro" id="IPR011545">
    <property type="entry name" value="DEAD/DEAH_box_helicase_dom"/>
</dbReference>
<evidence type="ECO:0000256" key="5">
    <source>
        <dbReference type="ARBA" id="ARBA00022840"/>
    </source>
</evidence>
<proteinExistence type="inferred from homology"/>
<keyword evidence="1" id="KW-0547">Nucleotide-binding</keyword>
<evidence type="ECO:0000256" key="8">
    <source>
        <dbReference type="ARBA" id="ARBA00023235"/>
    </source>
</evidence>
<comment type="similarity">
    <text evidence="9">Belongs to the Lhr helicase family. Lhr-Core subfamily.</text>
</comment>
<keyword evidence="8" id="KW-0413">Isomerase</keyword>
<dbReference type="EMBL" id="QMQV01000082">
    <property type="protein sequence ID" value="RLE48303.1"/>
    <property type="molecule type" value="Genomic_DNA"/>
</dbReference>
<dbReference type="GO" id="GO:0005524">
    <property type="term" value="F:ATP binding"/>
    <property type="evidence" value="ECO:0007669"/>
    <property type="project" value="UniProtKB-KW"/>
</dbReference>
<keyword evidence="5" id="KW-0067">ATP-binding</keyword>
<comment type="caution">
    <text evidence="12">The sequence shown here is derived from an EMBL/GenBank/DDBJ whole genome shotgun (WGS) entry which is preliminary data.</text>
</comment>
<evidence type="ECO:0000256" key="9">
    <source>
        <dbReference type="ARBA" id="ARBA00093467"/>
    </source>
</evidence>
<dbReference type="InterPro" id="IPR017170">
    <property type="entry name" value="Lhr-like"/>
</dbReference>
<dbReference type="PROSITE" id="PS51192">
    <property type="entry name" value="HELICASE_ATP_BIND_1"/>
    <property type="match status" value="1"/>
</dbReference>
<dbReference type="Pfam" id="PF00270">
    <property type="entry name" value="DEAD"/>
    <property type="match status" value="1"/>
</dbReference>
<evidence type="ECO:0000256" key="4">
    <source>
        <dbReference type="ARBA" id="ARBA00022806"/>
    </source>
</evidence>
<dbReference type="GO" id="GO:0004386">
    <property type="term" value="F:helicase activity"/>
    <property type="evidence" value="ECO:0007669"/>
    <property type="project" value="UniProtKB-KW"/>
</dbReference>
<dbReference type="Proteomes" id="UP000278475">
    <property type="component" value="Unassembled WGS sequence"/>
</dbReference>
<dbReference type="SMART" id="SM00487">
    <property type="entry name" value="DEXDc"/>
    <property type="match status" value="1"/>
</dbReference>